<reference evidence="1 2" key="1">
    <citation type="journal article" date="2024" name="J Genomics">
        <title>Draft genome sequencing and assembly of Favolaschia claudopus CIRM-BRFM 2984 isolated from oak limbs.</title>
        <authorList>
            <person name="Navarro D."/>
            <person name="Drula E."/>
            <person name="Chaduli D."/>
            <person name="Cazenave R."/>
            <person name="Ahrendt S."/>
            <person name="Wang J."/>
            <person name="Lipzen A."/>
            <person name="Daum C."/>
            <person name="Barry K."/>
            <person name="Grigoriev I.V."/>
            <person name="Favel A."/>
            <person name="Rosso M.N."/>
            <person name="Martin F."/>
        </authorList>
    </citation>
    <scope>NUCLEOTIDE SEQUENCE [LARGE SCALE GENOMIC DNA]</scope>
    <source>
        <strain evidence="1 2">CIRM-BRFM 2984</strain>
    </source>
</reference>
<dbReference type="EMBL" id="JAWWNJ010000020">
    <property type="protein sequence ID" value="KAK7034985.1"/>
    <property type="molecule type" value="Genomic_DNA"/>
</dbReference>
<sequence length="246" mass="26517">MTPPLVPISSVSLQDGALSALDGWWARQANVYTLSPAADVPLTLRSMGLARRPSTPDHPSIPWSSTLPLITILRLAPACALTSRLPVQCLCAARKNGQIQIAVSGKASRMSPWGFWPEVARSANEDGDAVLPTSSTRGPSPVLRCRPQWLARLLRTHIVSYGVMRMHVSGEVRGGAEENWRGAAAGCGDESNGGARARKVVVEDREMRGGKDALWGWSYRSLIDSVARHAGARLTSWALLPQPGLR</sequence>
<dbReference type="AlphaFoldDB" id="A0AAW0C8L8"/>
<keyword evidence="2" id="KW-1185">Reference proteome</keyword>
<gene>
    <name evidence="1" type="ORF">R3P38DRAFT_3184469</name>
</gene>
<comment type="caution">
    <text evidence="1">The sequence shown here is derived from an EMBL/GenBank/DDBJ whole genome shotgun (WGS) entry which is preliminary data.</text>
</comment>
<dbReference type="Proteomes" id="UP001362999">
    <property type="component" value="Unassembled WGS sequence"/>
</dbReference>
<evidence type="ECO:0000313" key="2">
    <source>
        <dbReference type="Proteomes" id="UP001362999"/>
    </source>
</evidence>
<evidence type="ECO:0000313" key="1">
    <source>
        <dbReference type="EMBL" id="KAK7034985.1"/>
    </source>
</evidence>
<organism evidence="1 2">
    <name type="scientific">Favolaschia claudopus</name>
    <dbReference type="NCBI Taxonomy" id="2862362"/>
    <lineage>
        <taxon>Eukaryota</taxon>
        <taxon>Fungi</taxon>
        <taxon>Dikarya</taxon>
        <taxon>Basidiomycota</taxon>
        <taxon>Agaricomycotina</taxon>
        <taxon>Agaricomycetes</taxon>
        <taxon>Agaricomycetidae</taxon>
        <taxon>Agaricales</taxon>
        <taxon>Marasmiineae</taxon>
        <taxon>Mycenaceae</taxon>
        <taxon>Favolaschia</taxon>
    </lineage>
</organism>
<proteinExistence type="predicted"/>
<accession>A0AAW0C8L8</accession>
<name>A0AAW0C8L8_9AGAR</name>
<protein>
    <submittedName>
        <fullName evidence="1">Uncharacterized protein</fullName>
    </submittedName>
</protein>